<name>A0A176RZD9_9GAMM</name>
<dbReference type="Pfam" id="PF00890">
    <property type="entry name" value="FAD_binding_2"/>
    <property type="match status" value="1"/>
</dbReference>
<dbReference type="AlphaFoldDB" id="A0A176RZD9"/>
<dbReference type="PANTHER" id="PTHR11632">
    <property type="entry name" value="SUCCINATE DEHYDROGENASE 2 FLAVOPROTEIN SUBUNIT"/>
    <property type="match status" value="1"/>
</dbReference>
<dbReference type="SUPFAM" id="SSF51905">
    <property type="entry name" value="FAD/NAD(P)-binding domain"/>
    <property type="match status" value="1"/>
</dbReference>
<dbReference type="Proteomes" id="UP000076962">
    <property type="component" value="Unassembled WGS sequence"/>
</dbReference>
<keyword evidence="2" id="KW-0285">Flavoprotein</keyword>
<accession>A0A176RZD9</accession>
<gene>
    <name evidence="6" type="ORF">THIOM_003077</name>
</gene>
<sequence length="70" mass="7165">MLWGLKLSTAYQIIDHSYDVVVVGAGGAGLRATLGMAEKGLTTACITKVFPTRSHTVAAQGGISASLGNM</sequence>
<dbReference type="GO" id="GO:0009055">
    <property type="term" value="F:electron transfer activity"/>
    <property type="evidence" value="ECO:0007669"/>
    <property type="project" value="TreeGrafter"/>
</dbReference>
<evidence type="ECO:0000313" key="6">
    <source>
        <dbReference type="EMBL" id="OAD21161.1"/>
    </source>
</evidence>
<dbReference type="Gene3D" id="3.50.50.60">
    <property type="entry name" value="FAD/NAD(P)-binding domain"/>
    <property type="match status" value="1"/>
</dbReference>
<keyword evidence="3" id="KW-0560">Oxidoreductase</keyword>
<comment type="caution">
    <text evidence="6">The sequence shown here is derived from an EMBL/GenBank/DDBJ whole genome shotgun (WGS) entry which is preliminary data.</text>
</comment>
<evidence type="ECO:0000256" key="3">
    <source>
        <dbReference type="ARBA" id="ARBA00023002"/>
    </source>
</evidence>
<evidence type="ECO:0000256" key="2">
    <source>
        <dbReference type="ARBA" id="ARBA00022630"/>
    </source>
</evidence>
<evidence type="ECO:0000313" key="7">
    <source>
        <dbReference type="Proteomes" id="UP000076962"/>
    </source>
</evidence>
<dbReference type="PANTHER" id="PTHR11632:SF51">
    <property type="entry name" value="SUCCINATE DEHYDROGENASE [UBIQUINONE] FLAVOPROTEIN SUBUNIT, MITOCHONDRIAL"/>
    <property type="match status" value="1"/>
</dbReference>
<dbReference type="GO" id="GO:0005886">
    <property type="term" value="C:plasma membrane"/>
    <property type="evidence" value="ECO:0007669"/>
    <property type="project" value="UniProtKB-SubCell"/>
</dbReference>
<evidence type="ECO:0000259" key="5">
    <source>
        <dbReference type="Pfam" id="PF00890"/>
    </source>
</evidence>
<dbReference type="InterPro" id="IPR030664">
    <property type="entry name" value="SdhA/FrdA/AprA"/>
</dbReference>
<evidence type="ECO:0000256" key="1">
    <source>
        <dbReference type="ARBA" id="ARBA00004515"/>
    </source>
</evidence>
<dbReference type="GO" id="GO:0050660">
    <property type="term" value="F:flavin adenine dinucleotide binding"/>
    <property type="evidence" value="ECO:0007669"/>
    <property type="project" value="TreeGrafter"/>
</dbReference>
<dbReference type="EMBL" id="LUTY01001824">
    <property type="protein sequence ID" value="OAD21161.1"/>
    <property type="molecule type" value="Genomic_DNA"/>
</dbReference>
<organism evidence="6 7">
    <name type="scientific">Candidatus Thiomargarita nelsonii</name>
    <dbReference type="NCBI Taxonomy" id="1003181"/>
    <lineage>
        <taxon>Bacteria</taxon>
        <taxon>Pseudomonadati</taxon>
        <taxon>Pseudomonadota</taxon>
        <taxon>Gammaproteobacteria</taxon>
        <taxon>Thiotrichales</taxon>
        <taxon>Thiotrichaceae</taxon>
        <taxon>Thiomargarita</taxon>
    </lineage>
</organism>
<comment type="subcellular location">
    <subcellularLocation>
        <location evidence="1">Cell inner membrane</location>
        <topology evidence="1">Peripheral membrane protein</topology>
        <orientation evidence="1">Cytoplasmic side</orientation>
    </subcellularLocation>
</comment>
<dbReference type="PROSITE" id="PS00504">
    <property type="entry name" value="FRD_SDH_FAD_BINDING"/>
    <property type="match status" value="1"/>
</dbReference>
<reference evidence="6 7" key="1">
    <citation type="submission" date="2016-05" db="EMBL/GenBank/DDBJ databases">
        <title>Single-cell genome of chain-forming Candidatus Thiomargarita nelsonii and comparison to other large sulfur-oxidizing bacteria.</title>
        <authorList>
            <person name="Winkel M."/>
            <person name="Salman V."/>
            <person name="Woyke T."/>
            <person name="Schulz-Vogt H."/>
            <person name="Richter M."/>
            <person name="Flood B."/>
            <person name="Bailey J."/>
            <person name="Amann R."/>
            <person name="Mussmann M."/>
        </authorList>
    </citation>
    <scope>NUCLEOTIDE SEQUENCE [LARGE SCALE GENOMIC DNA]</scope>
    <source>
        <strain evidence="6 7">THI036</strain>
    </source>
</reference>
<feature type="domain" description="FAD-dependent oxidoreductase 2 FAD-binding" evidence="5">
    <location>
        <begin position="19"/>
        <end position="67"/>
    </location>
</feature>
<dbReference type="GO" id="GO:0009061">
    <property type="term" value="P:anaerobic respiration"/>
    <property type="evidence" value="ECO:0007669"/>
    <property type="project" value="TreeGrafter"/>
</dbReference>
<dbReference type="InterPro" id="IPR036188">
    <property type="entry name" value="FAD/NAD-bd_sf"/>
</dbReference>
<dbReference type="InterPro" id="IPR003952">
    <property type="entry name" value="FRD_SDH_FAD_BS"/>
</dbReference>
<feature type="non-terminal residue" evidence="6">
    <location>
        <position position="70"/>
    </location>
</feature>
<proteinExistence type="predicted"/>
<keyword evidence="7" id="KW-1185">Reference proteome</keyword>
<protein>
    <submittedName>
        <fullName evidence="6">Succinate dehydrogenase flavoprotein subunit</fullName>
    </submittedName>
</protein>
<dbReference type="GO" id="GO:0008177">
    <property type="term" value="F:succinate dehydrogenase (quinone) activity"/>
    <property type="evidence" value="ECO:0007669"/>
    <property type="project" value="UniProtKB-EC"/>
</dbReference>
<evidence type="ECO:0000256" key="4">
    <source>
        <dbReference type="ARBA" id="ARBA00049220"/>
    </source>
</evidence>
<dbReference type="InterPro" id="IPR003953">
    <property type="entry name" value="FAD-dep_OxRdtase_2_FAD-bd"/>
</dbReference>
<comment type="catalytic activity">
    <reaction evidence="4">
        <text>a quinone + succinate = fumarate + a quinol</text>
        <dbReference type="Rhea" id="RHEA:40523"/>
        <dbReference type="ChEBI" id="CHEBI:24646"/>
        <dbReference type="ChEBI" id="CHEBI:29806"/>
        <dbReference type="ChEBI" id="CHEBI:30031"/>
        <dbReference type="ChEBI" id="CHEBI:132124"/>
        <dbReference type="EC" id="1.3.5.1"/>
    </reaction>
</comment>